<dbReference type="Gene3D" id="3.30.40.10">
    <property type="entry name" value="Zinc/RING finger domain, C3HC4 (zinc finger)"/>
    <property type="match status" value="1"/>
</dbReference>
<evidence type="ECO:0000313" key="4">
    <source>
        <dbReference type="EMBL" id="KAF7192937.1"/>
    </source>
</evidence>
<dbReference type="PROSITE" id="PS50089">
    <property type="entry name" value="ZF_RING_2"/>
    <property type="match status" value="1"/>
</dbReference>
<protein>
    <recommendedName>
        <fullName evidence="3">RING-type domain-containing protein</fullName>
    </recommendedName>
</protein>
<dbReference type="SUPFAM" id="SSF57850">
    <property type="entry name" value="RING/U-box"/>
    <property type="match status" value="1"/>
</dbReference>
<name>A0A8H6RLQ8_9PEZI</name>
<keyword evidence="5" id="KW-1185">Reference proteome</keyword>
<feature type="coiled-coil region" evidence="2">
    <location>
        <begin position="531"/>
        <end position="565"/>
    </location>
</feature>
<dbReference type="EMBL" id="JABCIY010000101">
    <property type="protein sequence ID" value="KAF7192937.1"/>
    <property type="molecule type" value="Genomic_DNA"/>
</dbReference>
<evidence type="ECO:0000256" key="1">
    <source>
        <dbReference type="PROSITE-ProRule" id="PRU00175"/>
    </source>
</evidence>
<dbReference type="InterPro" id="IPR001841">
    <property type="entry name" value="Znf_RING"/>
</dbReference>
<dbReference type="Proteomes" id="UP000660729">
    <property type="component" value="Unassembled WGS sequence"/>
</dbReference>
<keyword evidence="1" id="KW-0479">Metal-binding</keyword>
<proteinExistence type="predicted"/>
<reference evidence="4" key="1">
    <citation type="submission" date="2020-04" db="EMBL/GenBank/DDBJ databases">
        <title>Draft genome resource of the tomato pathogen Pseudocercospora fuligena.</title>
        <authorList>
            <person name="Zaccaron A."/>
        </authorList>
    </citation>
    <scope>NUCLEOTIDE SEQUENCE</scope>
    <source>
        <strain evidence="4">PF001</strain>
    </source>
</reference>
<feature type="domain" description="RING-type" evidence="3">
    <location>
        <begin position="268"/>
        <end position="313"/>
    </location>
</feature>
<keyword evidence="1" id="KW-0862">Zinc</keyword>
<gene>
    <name evidence="4" type="ORF">HII31_05748</name>
</gene>
<dbReference type="AlphaFoldDB" id="A0A8H6RLQ8"/>
<keyword evidence="2" id="KW-0175">Coiled coil</keyword>
<evidence type="ECO:0000256" key="2">
    <source>
        <dbReference type="SAM" id="Coils"/>
    </source>
</evidence>
<organism evidence="4 5">
    <name type="scientific">Pseudocercospora fuligena</name>
    <dbReference type="NCBI Taxonomy" id="685502"/>
    <lineage>
        <taxon>Eukaryota</taxon>
        <taxon>Fungi</taxon>
        <taxon>Dikarya</taxon>
        <taxon>Ascomycota</taxon>
        <taxon>Pezizomycotina</taxon>
        <taxon>Dothideomycetes</taxon>
        <taxon>Dothideomycetidae</taxon>
        <taxon>Mycosphaerellales</taxon>
        <taxon>Mycosphaerellaceae</taxon>
        <taxon>Pseudocercospora</taxon>
    </lineage>
</organism>
<keyword evidence="1" id="KW-0863">Zinc-finger</keyword>
<dbReference type="InterPro" id="IPR013083">
    <property type="entry name" value="Znf_RING/FYVE/PHD"/>
</dbReference>
<accession>A0A8H6RLQ8</accession>
<sequence>MASDGQNMADAKTKSFSTESASLFEPNHLTTIYYPFVALLEDGDRMVLMGSRDRDIRQRYEPLPLIEHDGVAKQSGREALANSSFTSVTEADIEASDAFVAADVQLPDAERLASDMAALSTCTGLTTLGFVLVRHPEAEPDASSDDGRREVLVRLRRDTKLRCSDFSTVEDVATYSMSLEALDDLRNTGLWHYLLHHLMVGTSDRAHRHQRLFLEMQGQDGRRHKDLWLPRRRPDMAEAINQVCLELPAGEVEELRNISQEDERDQVCAICYIPWSEIDDKILSTPCHHLFCEPDLLKDTTHHGMAAICPKCRQPLFASDAVKRVTFGLDSSGQYQDDHRFSHWENVERSFADLDEEHAQDDRSTTLTFSEAAALNVWQCIVEHALREPNTSCPSWLNPAKQHEWSVVDDATRFVIKAMQNQSITPAELLQKFKNEQFNAWVAAWRDGPIGSMLSPEENQILTPENMPGALLHLRPGQQDFVGATLNRLVRFLMLRECQCKYRHKPHIHEGNAHRLWYSTFEGNWSLVKREISLEEEAEALRRQLAEVLARNAALREENRALREGLASN</sequence>
<comment type="caution">
    <text evidence="4">The sequence shown here is derived from an EMBL/GenBank/DDBJ whole genome shotgun (WGS) entry which is preliminary data.</text>
</comment>
<dbReference type="GO" id="GO:0008270">
    <property type="term" value="F:zinc ion binding"/>
    <property type="evidence" value="ECO:0007669"/>
    <property type="project" value="UniProtKB-KW"/>
</dbReference>
<evidence type="ECO:0000259" key="3">
    <source>
        <dbReference type="PROSITE" id="PS50089"/>
    </source>
</evidence>
<dbReference type="OrthoDB" id="3824970at2759"/>
<evidence type="ECO:0000313" key="5">
    <source>
        <dbReference type="Proteomes" id="UP000660729"/>
    </source>
</evidence>